<feature type="domain" description="PAS" evidence="1">
    <location>
        <begin position="63"/>
        <end position="160"/>
    </location>
</feature>
<dbReference type="OrthoDB" id="447251at2759"/>
<evidence type="ECO:0000313" key="2">
    <source>
        <dbReference type="EMBL" id="GMI11757.1"/>
    </source>
</evidence>
<dbReference type="EMBL" id="BRXW01000167">
    <property type="protein sequence ID" value="GMI11757.1"/>
    <property type="molecule type" value="Genomic_DNA"/>
</dbReference>
<comment type="caution">
    <text evidence="2">The sequence shown here is derived from an EMBL/GenBank/DDBJ whole genome shotgun (WGS) entry which is preliminary data.</text>
</comment>
<reference evidence="3" key="1">
    <citation type="journal article" date="2023" name="Commun. Biol.">
        <title>Genome analysis of Parmales, the sister group of diatoms, reveals the evolutionary specialization of diatoms from phago-mixotrophs to photoautotrophs.</title>
        <authorList>
            <person name="Ban H."/>
            <person name="Sato S."/>
            <person name="Yoshikawa S."/>
            <person name="Yamada K."/>
            <person name="Nakamura Y."/>
            <person name="Ichinomiya M."/>
            <person name="Sato N."/>
            <person name="Blanc-Mathieu R."/>
            <person name="Endo H."/>
            <person name="Kuwata A."/>
            <person name="Ogata H."/>
        </authorList>
    </citation>
    <scope>NUCLEOTIDE SEQUENCE [LARGE SCALE GENOMIC DNA]</scope>
    <source>
        <strain evidence="3">NIES 3700</strain>
    </source>
</reference>
<organism evidence="2 3">
    <name type="scientific">Triparma laevis f. longispina</name>
    <dbReference type="NCBI Taxonomy" id="1714387"/>
    <lineage>
        <taxon>Eukaryota</taxon>
        <taxon>Sar</taxon>
        <taxon>Stramenopiles</taxon>
        <taxon>Ochrophyta</taxon>
        <taxon>Bolidophyceae</taxon>
        <taxon>Parmales</taxon>
        <taxon>Triparmaceae</taxon>
        <taxon>Triparma</taxon>
    </lineage>
</organism>
<accession>A0A9W7FGI9</accession>
<dbReference type="AlphaFoldDB" id="A0A9W7FGI9"/>
<keyword evidence="3" id="KW-1185">Reference proteome</keyword>
<evidence type="ECO:0000313" key="3">
    <source>
        <dbReference type="Proteomes" id="UP001165122"/>
    </source>
</evidence>
<dbReference type="Proteomes" id="UP001165122">
    <property type="component" value="Unassembled WGS sequence"/>
</dbReference>
<sequence>MGEPIKMWTPRDILGAELPVHYPACPEECTPLASVYANLKSSDITLFNQIRRFRGPWLVSVSSDLTHKIVTASSKFVTDMGYEDGELIGHNCKKLQGSVMQQDGEWNNVENKKLTDAFKTHSDVNVRFLNFKGNGRPFGNSLTVLVLRDKENNPVYHLGVIKIVAPPVSPFGPGDTAPVSKKKKR</sequence>
<evidence type="ECO:0000259" key="1">
    <source>
        <dbReference type="Pfam" id="PF13426"/>
    </source>
</evidence>
<protein>
    <recommendedName>
        <fullName evidence="1">PAS domain-containing protein</fullName>
    </recommendedName>
</protein>
<dbReference type="Gene3D" id="3.30.450.20">
    <property type="entry name" value="PAS domain"/>
    <property type="match status" value="1"/>
</dbReference>
<dbReference type="InterPro" id="IPR035965">
    <property type="entry name" value="PAS-like_dom_sf"/>
</dbReference>
<proteinExistence type="predicted"/>
<name>A0A9W7FGI9_9STRA</name>
<dbReference type="SUPFAM" id="SSF55785">
    <property type="entry name" value="PYP-like sensor domain (PAS domain)"/>
    <property type="match status" value="1"/>
</dbReference>
<dbReference type="InterPro" id="IPR000014">
    <property type="entry name" value="PAS"/>
</dbReference>
<gene>
    <name evidence="2" type="ORF">TrLO_g14728</name>
</gene>
<dbReference type="Pfam" id="PF13426">
    <property type="entry name" value="PAS_9"/>
    <property type="match status" value="1"/>
</dbReference>